<dbReference type="SUPFAM" id="SSF52210">
    <property type="entry name" value="Succinyl-CoA synthetase domains"/>
    <property type="match status" value="1"/>
</dbReference>
<dbReference type="eggNOG" id="COG0074">
    <property type="taxonomic scope" value="Bacteria"/>
</dbReference>
<sequence length="517" mass="56856">MTLTVKIMENRYVDSVSLMALSTRANELDGVNEVIVAMATDMNKEVMENVHLFNEEIKQAKSSDLVIAMTVENAEQSDSLFEQIEQMMNEKKTITQGQSEQVFSTIDTAVEANPEANLALISVNGLFAAREARKALEKNLHVMMFSDNVAVEEEISLKQFAHERGLFMMGPDCGTAIINNKGLGFANKVRSGSIGIIGASGTGSQELSVRIHEFGGGISQLIGTGGRDLSQAVGGLMMLDAMDELEKDEQTKVIALISKPPAKEVEKKIIDKAKMMSKPVVVWFVGSEKESQEENVYFEKYSKNAALKAVELAGIDLSTLDLHPLNWPLIQEVRESFGSEKKYIRGLFAGGTLCAEALTIAEETLADVYSNISHEPEKQPDDLFHSKGHTFIDFGADEYTNGKPHPMIDPSNRIERFRKEARDPEVGVIILDFVLGFGAHPDPVGMMVDEIKQAKEQARKEGRALEILGYVLGTELDEQVLTKQIDQLIEAGGIYASSSQNTGLLAREFVGKGEHHE</sequence>
<dbReference type="Gene3D" id="3.40.50.720">
    <property type="entry name" value="NAD(P)-binding Rossmann-like Domain"/>
    <property type="match status" value="1"/>
</dbReference>
<organism evidence="3 4">
    <name type="scientific">Enterococcus phoeniculicola ATCC BAA-412</name>
    <dbReference type="NCBI Taxonomy" id="1158610"/>
    <lineage>
        <taxon>Bacteria</taxon>
        <taxon>Bacillati</taxon>
        <taxon>Bacillota</taxon>
        <taxon>Bacilli</taxon>
        <taxon>Lactobacillales</taxon>
        <taxon>Enterococcaceae</taxon>
        <taxon>Enterococcus</taxon>
    </lineage>
</organism>
<dbReference type="InterPro" id="IPR003781">
    <property type="entry name" value="CoA-bd"/>
</dbReference>
<evidence type="ECO:0000259" key="1">
    <source>
        <dbReference type="Pfam" id="PF00549"/>
    </source>
</evidence>
<reference evidence="3 4" key="1">
    <citation type="submission" date="2013-02" db="EMBL/GenBank/DDBJ databases">
        <title>The Genome Sequence of Enterococcus phoeniculicola BAA-412.</title>
        <authorList>
            <consortium name="The Broad Institute Genome Sequencing Platform"/>
            <consortium name="The Broad Institute Genome Sequencing Center for Infectious Disease"/>
            <person name="Earl A.M."/>
            <person name="Gilmore M.S."/>
            <person name="Lebreton F."/>
            <person name="Walker B."/>
            <person name="Young S.K."/>
            <person name="Zeng Q."/>
            <person name="Gargeya S."/>
            <person name="Fitzgerald M."/>
            <person name="Haas B."/>
            <person name="Abouelleil A."/>
            <person name="Alvarado L."/>
            <person name="Arachchi H.M."/>
            <person name="Berlin A.M."/>
            <person name="Chapman S.B."/>
            <person name="Dewar J."/>
            <person name="Goldberg J."/>
            <person name="Griggs A."/>
            <person name="Gujja S."/>
            <person name="Hansen M."/>
            <person name="Howarth C."/>
            <person name="Imamovic A."/>
            <person name="Larimer J."/>
            <person name="McCowan C."/>
            <person name="Murphy C."/>
            <person name="Neiman D."/>
            <person name="Pearson M."/>
            <person name="Priest M."/>
            <person name="Roberts A."/>
            <person name="Saif S."/>
            <person name="Shea T."/>
            <person name="Sisk P."/>
            <person name="Sykes S."/>
            <person name="Wortman J."/>
            <person name="Nusbaum C."/>
            <person name="Birren B."/>
        </authorList>
    </citation>
    <scope>NUCLEOTIDE SEQUENCE [LARGE SCALE GENOMIC DNA]</scope>
    <source>
        <strain evidence="3 4">ATCC BAA-412</strain>
    </source>
</reference>
<dbReference type="STRING" id="154621.RV11_GL002444"/>
<evidence type="ECO:0008006" key="5">
    <source>
        <dbReference type="Google" id="ProtNLM"/>
    </source>
</evidence>
<dbReference type="HOGENOM" id="CLU_026233_1_0_9"/>
<feature type="domain" description="CoA-binding" evidence="2">
    <location>
        <begin position="191"/>
        <end position="284"/>
    </location>
</feature>
<evidence type="ECO:0000259" key="2">
    <source>
        <dbReference type="Pfam" id="PF02629"/>
    </source>
</evidence>
<dbReference type="Pfam" id="PF02629">
    <property type="entry name" value="CoA_binding"/>
    <property type="match status" value="1"/>
</dbReference>
<dbReference type="GO" id="GO:0004775">
    <property type="term" value="F:succinate-CoA ligase (ADP-forming) activity"/>
    <property type="evidence" value="ECO:0007669"/>
    <property type="project" value="TreeGrafter"/>
</dbReference>
<evidence type="ECO:0000313" key="3">
    <source>
        <dbReference type="EMBL" id="EOL44695.1"/>
    </source>
</evidence>
<evidence type="ECO:0000313" key="4">
    <source>
        <dbReference type="Proteomes" id="UP000013785"/>
    </source>
</evidence>
<dbReference type="EMBL" id="AJAT01000013">
    <property type="protein sequence ID" value="EOL44695.1"/>
    <property type="molecule type" value="Genomic_DNA"/>
</dbReference>
<proteinExistence type="predicted"/>
<comment type="caution">
    <text evidence="3">The sequence shown here is derived from an EMBL/GenBank/DDBJ whole genome shotgun (WGS) entry which is preliminary data.</text>
</comment>
<dbReference type="GO" id="GO:0005829">
    <property type="term" value="C:cytosol"/>
    <property type="evidence" value="ECO:0007669"/>
    <property type="project" value="TreeGrafter"/>
</dbReference>
<protein>
    <recommendedName>
        <fullName evidence="5">FdrA family protein</fullName>
    </recommendedName>
</protein>
<dbReference type="Proteomes" id="UP000013785">
    <property type="component" value="Unassembled WGS sequence"/>
</dbReference>
<dbReference type="Gene3D" id="3.40.50.261">
    <property type="entry name" value="Succinyl-CoA synthetase domains"/>
    <property type="match status" value="2"/>
</dbReference>
<dbReference type="InterPro" id="IPR005811">
    <property type="entry name" value="SUCC_ACL_C"/>
</dbReference>
<dbReference type="PANTHER" id="PTHR11117">
    <property type="entry name" value="SUCCINYL-COA LIGASE SUBUNIT ALPHA"/>
    <property type="match status" value="1"/>
</dbReference>
<dbReference type="Pfam" id="PF00549">
    <property type="entry name" value="Ligase_CoA"/>
    <property type="match status" value="1"/>
</dbReference>
<dbReference type="GO" id="GO:0006099">
    <property type="term" value="P:tricarboxylic acid cycle"/>
    <property type="evidence" value="ECO:0007669"/>
    <property type="project" value="TreeGrafter"/>
</dbReference>
<accession>R3WS89</accession>
<dbReference type="NCBIfam" id="NF004760">
    <property type="entry name" value="PRK06091.1"/>
    <property type="match status" value="1"/>
</dbReference>
<gene>
    <name evidence="3" type="ORF">UC3_01512</name>
</gene>
<feature type="domain" description="ATP-citrate synthase/succinyl-CoA ligase C-terminal" evidence="1">
    <location>
        <begin position="347"/>
        <end position="503"/>
    </location>
</feature>
<dbReference type="InterPro" id="IPR016102">
    <property type="entry name" value="Succinyl-CoA_synth-like"/>
</dbReference>
<dbReference type="PANTHER" id="PTHR11117:SF24">
    <property type="entry name" value="PROTEIN FDRA"/>
    <property type="match status" value="1"/>
</dbReference>
<dbReference type="RefSeq" id="WP_010768175.1">
    <property type="nucleotide sequence ID" value="NZ_ASWE01000003.1"/>
</dbReference>
<dbReference type="GO" id="GO:0004776">
    <property type="term" value="F:succinate-CoA ligase (GDP-forming) activity"/>
    <property type="evidence" value="ECO:0007669"/>
    <property type="project" value="TreeGrafter"/>
</dbReference>
<dbReference type="GO" id="GO:0009361">
    <property type="term" value="C:succinate-CoA ligase complex (ADP-forming)"/>
    <property type="evidence" value="ECO:0007669"/>
    <property type="project" value="TreeGrafter"/>
</dbReference>
<dbReference type="OrthoDB" id="6193532at2"/>
<name>R3WS89_9ENTE</name>
<keyword evidence="4" id="KW-1185">Reference proteome</keyword>
<dbReference type="AlphaFoldDB" id="R3WS89"/>
<dbReference type="PATRIC" id="fig|1158610.3.peg.1497"/>